<keyword evidence="7 15" id="KW-0418">Kinase</keyword>
<name>A0A1G6H8E6_9ACTN</name>
<dbReference type="FunFam" id="1.10.287.130:FF:000001">
    <property type="entry name" value="Two-component sensor histidine kinase"/>
    <property type="match status" value="1"/>
</dbReference>
<accession>A0A1G6H8E6</accession>
<dbReference type="InterPro" id="IPR004358">
    <property type="entry name" value="Sig_transdc_His_kin-like_C"/>
</dbReference>
<protein>
    <recommendedName>
        <fullName evidence="3">histidine kinase</fullName>
        <ecNumber evidence="3">2.7.13.3</ecNumber>
    </recommendedName>
</protein>
<dbReference type="PANTHER" id="PTHR45436:SF5">
    <property type="entry name" value="SENSOR HISTIDINE KINASE TRCS"/>
    <property type="match status" value="1"/>
</dbReference>
<dbReference type="PRINTS" id="PR00344">
    <property type="entry name" value="BCTRLSENSOR"/>
</dbReference>
<evidence type="ECO:0000313" key="16">
    <source>
        <dbReference type="Proteomes" id="UP000199086"/>
    </source>
</evidence>
<evidence type="ECO:0000313" key="15">
    <source>
        <dbReference type="EMBL" id="SDB90368.1"/>
    </source>
</evidence>
<comment type="catalytic activity">
    <reaction evidence="1">
        <text>ATP + protein L-histidine = ADP + protein N-phospho-L-histidine.</text>
        <dbReference type="EC" id="2.7.13.3"/>
    </reaction>
</comment>
<dbReference type="STRING" id="1577474.GA0111570_107105"/>
<evidence type="ECO:0000256" key="2">
    <source>
        <dbReference type="ARBA" id="ARBA00004236"/>
    </source>
</evidence>
<evidence type="ECO:0000256" key="6">
    <source>
        <dbReference type="ARBA" id="ARBA00022692"/>
    </source>
</evidence>
<dbReference type="InterPro" id="IPR036890">
    <property type="entry name" value="HATPase_C_sf"/>
</dbReference>
<evidence type="ECO:0000256" key="8">
    <source>
        <dbReference type="ARBA" id="ARBA00022989"/>
    </source>
</evidence>
<evidence type="ECO:0000256" key="3">
    <source>
        <dbReference type="ARBA" id="ARBA00012438"/>
    </source>
</evidence>
<feature type="domain" description="HAMP" evidence="14">
    <location>
        <begin position="232"/>
        <end position="291"/>
    </location>
</feature>
<dbReference type="SMART" id="SM00388">
    <property type="entry name" value="HisKA"/>
    <property type="match status" value="1"/>
</dbReference>
<keyword evidence="8 12" id="KW-1133">Transmembrane helix</keyword>
<dbReference type="GO" id="GO:0005886">
    <property type="term" value="C:plasma membrane"/>
    <property type="evidence" value="ECO:0007669"/>
    <property type="project" value="UniProtKB-SubCell"/>
</dbReference>
<dbReference type="PROSITE" id="PS50885">
    <property type="entry name" value="HAMP"/>
    <property type="match status" value="1"/>
</dbReference>
<feature type="domain" description="Histidine kinase" evidence="13">
    <location>
        <begin position="306"/>
        <end position="544"/>
    </location>
</feature>
<dbReference type="Gene3D" id="6.10.340.10">
    <property type="match status" value="1"/>
</dbReference>
<dbReference type="GO" id="GO:0000155">
    <property type="term" value="F:phosphorelay sensor kinase activity"/>
    <property type="evidence" value="ECO:0007669"/>
    <property type="project" value="InterPro"/>
</dbReference>
<keyword evidence="5" id="KW-0808">Transferase</keyword>
<evidence type="ECO:0000256" key="12">
    <source>
        <dbReference type="SAM" id="Phobius"/>
    </source>
</evidence>
<dbReference type="CDD" id="cd00082">
    <property type="entry name" value="HisKA"/>
    <property type="match status" value="1"/>
</dbReference>
<dbReference type="SUPFAM" id="SSF47384">
    <property type="entry name" value="Homodimeric domain of signal transducing histidine kinase"/>
    <property type="match status" value="1"/>
</dbReference>
<dbReference type="InterPro" id="IPR036097">
    <property type="entry name" value="HisK_dim/P_sf"/>
</dbReference>
<feature type="compositionally biased region" description="Basic residues" evidence="11">
    <location>
        <begin position="9"/>
        <end position="18"/>
    </location>
</feature>
<dbReference type="SMART" id="SM00304">
    <property type="entry name" value="HAMP"/>
    <property type="match status" value="1"/>
</dbReference>
<gene>
    <name evidence="15" type="ORF">GA0111570_107105</name>
</gene>
<keyword evidence="4" id="KW-0597">Phosphoprotein</keyword>
<dbReference type="Pfam" id="PF00512">
    <property type="entry name" value="HisKA"/>
    <property type="match status" value="1"/>
</dbReference>
<dbReference type="InterPro" id="IPR003661">
    <property type="entry name" value="HisK_dim/P_dom"/>
</dbReference>
<proteinExistence type="predicted"/>
<evidence type="ECO:0000256" key="5">
    <source>
        <dbReference type="ARBA" id="ARBA00022679"/>
    </source>
</evidence>
<reference evidence="15 16" key="1">
    <citation type="submission" date="2016-06" db="EMBL/GenBank/DDBJ databases">
        <authorList>
            <person name="Olsen C.W."/>
            <person name="Carey S."/>
            <person name="Hinshaw L."/>
            <person name="Karasin A.I."/>
        </authorList>
    </citation>
    <scope>NUCLEOTIDE SEQUENCE [LARGE SCALE GENOMIC DNA]</scope>
    <source>
        <strain evidence="15 16">LZ-22</strain>
    </source>
</reference>
<dbReference type="Gene3D" id="3.30.565.10">
    <property type="entry name" value="Histidine kinase-like ATPase, C-terminal domain"/>
    <property type="match status" value="1"/>
</dbReference>
<evidence type="ECO:0000256" key="7">
    <source>
        <dbReference type="ARBA" id="ARBA00022777"/>
    </source>
</evidence>
<dbReference type="PROSITE" id="PS50109">
    <property type="entry name" value="HIS_KIN"/>
    <property type="match status" value="1"/>
</dbReference>
<evidence type="ECO:0000256" key="11">
    <source>
        <dbReference type="SAM" id="MobiDB-lite"/>
    </source>
</evidence>
<evidence type="ECO:0000259" key="13">
    <source>
        <dbReference type="PROSITE" id="PS50109"/>
    </source>
</evidence>
<sequence>MTDGPRAAPPRRGHRRLGPGRARGPAGAPARALPAPAAPPSPAETGNLGVPAAGTLARRLILQVTAITTLVALFLGGITTVVAQRVLLEQLDERLSAVLTRQPGPDNNAQGYPEGINLPGQPIGTVVVYLSQTTAISGYLTNDGIQGVPSNAALKTLAAVVPDRAPVTVDLYMMGPYRAISTYIDGQQVIVGLPLADTRAVIVRVVSTFGAISLLAIVVSLASVYLVVVRNLRPMTDLAAVAREVTATPLEHGHVDLQVRAPVPPPGHAAEVADVSDAFNQMLGHVESALQARQSSESKVRRFVADASHELRNPLAAIRGYAELTRRDRASMPAQTARALDRIDAEAERMSALVEDLLLLARLDNNPTPATEPVDLSEIVVNATADAQAAGPEHRWSLGVPPEPVVTIGDRHQLHQVTANLLANARTHTPPGTQVHAALSVQPDPATGRQCAVISIRDNGPGIPAAMVDQVFDRFVRADSARARIPDASIRSGSTGLGLSIVQAVVEAHGGTVTIDSRAAADLPPGSTGAATWTTLTVRLPLAPAPASASPVVAAAREQVSPIGVAGSSQ</sequence>
<dbReference type="SMART" id="SM00387">
    <property type="entry name" value="HATPase_c"/>
    <property type="match status" value="1"/>
</dbReference>
<dbReference type="AlphaFoldDB" id="A0A1G6H8E6"/>
<dbReference type="InterPro" id="IPR003660">
    <property type="entry name" value="HAMP_dom"/>
</dbReference>
<dbReference type="Gene3D" id="1.10.287.130">
    <property type="match status" value="1"/>
</dbReference>
<feature type="transmembrane region" description="Helical" evidence="12">
    <location>
        <begin position="201"/>
        <end position="228"/>
    </location>
</feature>
<dbReference type="InterPro" id="IPR005467">
    <property type="entry name" value="His_kinase_dom"/>
</dbReference>
<dbReference type="Pfam" id="PF02518">
    <property type="entry name" value="HATPase_c"/>
    <property type="match status" value="1"/>
</dbReference>
<keyword evidence="9" id="KW-0902">Two-component regulatory system</keyword>
<dbReference type="EMBL" id="FMYF01000007">
    <property type="protein sequence ID" value="SDB90368.1"/>
    <property type="molecule type" value="Genomic_DNA"/>
</dbReference>
<evidence type="ECO:0000259" key="14">
    <source>
        <dbReference type="PROSITE" id="PS50885"/>
    </source>
</evidence>
<evidence type="ECO:0000256" key="4">
    <source>
        <dbReference type="ARBA" id="ARBA00022553"/>
    </source>
</evidence>
<feature type="compositionally biased region" description="Low complexity" evidence="11">
    <location>
        <begin position="19"/>
        <end position="35"/>
    </location>
</feature>
<dbReference type="EC" id="2.7.13.3" evidence="3"/>
<feature type="region of interest" description="Disordered" evidence="11">
    <location>
        <begin position="1"/>
        <end position="46"/>
    </location>
</feature>
<dbReference type="InterPro" id="IPR003594">
    <property type="entry name" value="HATPase_dom"/>
</dbReference>
<keyword evidence="10 12" id="KW-0472">Membrane</keyword>
<evidence type="ECO:0000256" key="9">
    <source>
        <dbReference type="ARBA" id="ARBA00023012"/>
    </source>
</evidence>
<dbReference type="CDD" id="cd00075">
    <property type="entry name" value="HATPase"/>
    <property type="match status" value="1"/>
</dbReference>
<keyword evidence="16" id="KW-1185">Reference proteome</keyword>
<dbReference type="InterPro" id="IPR050428">
    <property type="entry name" value="TCS_sensor_his_kinase"/>
</dbReference>
<dbReference type="OrthoDB" id="9786919at2"/>
<dbReference type="RefSeq" id="WP_092611274.1">
    <property type="nucleotide sequence ID" value="NZ_FMYF01000007.1"/>
</dbReference>
<evidence type="ECO:0000256" key="1">
    <source>
        <dbReference type="ARBA" id="ARBA00000085"/>
    </source>
</evidence>
<feature type="transmembrane region" description="Helical" evidence="12">
    <location>
        <begin position="60"/>
        <end position="83"/>
    </location>
</feature>
<keyword evidence="6 12" id="KW-0812">Transmembrane</keyword>
<dbReference type="PANTHER" id="PTHR45436">
    <property type="entry name" value="SENSOR HISTIDINE KINASE YKOH"/>
    <property type="match status" value="1"/>
</dbReference>
<evidence type="ECO:0000256" key="10">
    <source>
        <dbReference type="ARBA" id="ARBA00023136"/>
    </source>
</evidence>
<organism evidence="15 16">
    <name type="scientific">Raineyella antarctica</name>
    <dbReference type="NCBI Taxonomy" id="1577474"/>
    <lineage>
        <taxon>Bacteria</taxon>
        <taxon>Bacillati</taxon>
        <taxon>Actinomycetota</taxon>
        <taxon>Actinomycetes</taxon>
        <taxon>Propionibacteriales</taxon>
        <taxon>Propionibacteriaceae</taxon>
        <taxon>Raineyella</taxon>
    </lineage>
</organism>
<dbReference type="SUPFAM" id="SSF55874">
    <property type="entry name" value="ATPase domain of HSP90 chaperone/DNA topoisomerase II/histidine kinase"/>
    <property type="match status" value="1"/>
</dbReference>
<dbReference type="Proteomes" id="UP000199086">
    <property type="component" value="Unassembled WGS sequence"/>
</dbReference>
<comment type="subcellular location">
    <subcellularLocation>
        <location evidence="2">Cell membrane</location>
    </subcellularLocation>
</comment>